<sequence>MTQILVTLNEDSTAQSIRRAISMLRGVASTSIYKGEEQARKAYVKKTLTRAVDELKTAKKKGMKMQKAEDFIKELEEGV</sequence>
<protein>
    <submittedName>
        <fullName evidence="1">Uncharacterized protein</fullName>
    </submittedName>
</protein>
<evidence type="ECO:0000313" key="1">
    <source>
        <dbReference type="EMBL" id="RUL59395.1"/>
    </source>
</evidence>
<dbReference type="OrthoDB" id="1082616at2"/>
<keyword evidence="2" id="KW-1185">Reference proteome</keyword>
<organism evidence="1 2">
    <name type="scientific">Prevotella koreensis</name>
    <dbReference type="NCBI Taxonomy" id="2490854"/>
    <lineage>
        <taxon>Bacteria</taxon>
        <taxon>Pseudomonadati</taxon>
        <taxon>Bacteroidota</taxon>
        <taxon>Bacteroidia</taxon>
        <taxon>Bacteroidales</taxon>
        <taxon>Prevotellaceae</taxon>
        <taxon>Prevotella</taxon>
    </lineage>
</organism>
<name>A0A432LKQ9_9BACT</name>
<accession>A0A432LKQ9</accession>
<reference evidence="1 2" key="1">
    <citation type="submission" date="2018-12" db="EMBL/GenBank/DDBJ databases">
        <title>Genome sequencing of Prevotella sp. KCOM 3155 (= JS262).</title>
        <authorList>
            <person name="Kook J.-K."/>
            <person name="Park S.-N."/>
            <person name="Lim Y.K."/>
        </authorList>
    </citation>
    <scope>NUCLEOTIDE SEQUENCE [LARGE SCALE GENOMIC DNA]</scope>
    <source>
        <strain evidence="1 2">KCOM 3155</strain>
    </source>
</reference>
<dbReference type="EMBL" id="RYYU01000001">
    <property type="protein sequence ID" value="RUL59395.1"/>
    <property type="molecule type" value="Genomic_DNA"/>
</dbReference>
<gene>
    <name evidence="1" type="ORF">EHV08_06245</name>
</gene>
<dbReference type="RefSeq" id="WP_126678553.1">
    <property type="nucleotide sequence ID" value="NZ_CAUTIM010000009.1"/>
</dbReference>
<comment type="caution">
    <text evidence="1">The sequence shown here is derived from an EMBL/GenBank/DDBJ whole genome shotgun (WGS) entry which is preliminary data.</text>
</comment>
<evidence type="ECO:0000313" key="2">
    <source>
        <dbReference type="Proteomes" id="UP000278983"/>
    </source>
</evidence>
<proteinExistence type="predicted"/>
<dbReference type="Proteomes" id="UP000278983">
    <property type="component" value="Unassembled WGS sequence"/>
</dbReference>
<dbReference type="AlphaFoldDB" id="A0A432LKQ9"/>